<protein>
    <recommendedName>
        <fullName evidence="8">Neutral metalloproteinase</fullName>
        <ecNumber evidence="8">3.4.24.-</ecNumber>
    </recommendedName>
</protein>
<organism evidence="12 13">
    <name type="scientific">Solirubrobacter ginsenosidimutans</name>
    <dbReference type="NCBI Taxonomy" id="490573"/>
    <lineage>
        <taxon>Bacteria</taxon>
        <taxon>Bacillati</taxon>
        <taxon>Actinomycetota</taxon>
        <taxon>Thermoleophilia</taxon>
        <taxon>Solirubrobacterales</taxon>
        <taxon>Solirubrobacteraceae</taxon>
        <taxon>Solirubrobacter</taxon>
    </lineage>
</organism>
<dbReference type="InterPro" id="IPR013856">
    <property type="entry name" value="Peptidase_M4_domain"/>
</dbReference>
<dbReference type="GO" id="GO:0006508">
    <property type="term" value="P:proteolysis"/>
    <property type="evidence" value="ECO:0007669"/>
    <property type="project" value="UniProtKB-KW"/>
</dbReference>
<comment type="cofactor">
    <cofactor evidence="8">
        <name>Zn(2+)</name>
        <dbReference type="ChEBI" id="CHEBI:29105"/>
    </cofactor>
</comment>
<feature type="active site" evidence="7">
    <location>
        <position position="174"/>
    </location>
</feature>
<dbReference type="PANTHER" id="PTHR43579:SF1">
    <property type="entry name" value="NEUTRAL METALLOPROTEINASE"/>
    <property type="match status" value="1"/>
</dbReference>
<reference evidence="12" key="1">
    <citation type="submission" date="2022-10" db="EMBL/GenBank/DDBJ databases">
        <title>The WGS of Solirubrobacter ginsenosidimutans DSM 21036.</title>
        <authorList>
            <person name="Jiang Z."/>
        </authorList>
    </citation>
    <scope>NUCLEOTIDE SEQUENCE</scope>
    <source>
        <strain evidence="12">DSM 21036</strain>
    </source>
</reference>
<evidence type="ECO:0000256" key="9">
    <source>
        <dbReference type="SAM" id="MobiDB-lite"/>
    </source>
</evidence>
<evidence type="ECO:0000256" key="8">
    <source>
        <dbReference type="RuleBase" id="RU366073"/>
    </source>
</evidence>
<dbReference type="Gene3D" id="3.10.170.10">
    <property type="match status" value="1"/>
</dbReference>
<name>A0A9X3S138_9ACTN</name>
<dbReference type="InterPro" id="IPR027268">
    <property type="entry name" value="Peptidase_M4/M1_CTD_sf"/>
</dbReference>
<feature type="region of interest" description="Disordered" evidence="9">
    <location>
        <begin position="245"/>
        <end position="274"/>
    </location>
</feature>
<proteinExistence type="inferred from homology"/>
<evidence type="ECO:0000256" key="3">
    <source>
        <dbReference type="ARBA" id="ARBA00022723"/>
    </source>
</evidence>
<dbReference type="EMBL" id="JAPDOD010000003">
    <property type="protein sequence ID" value="MDA0159766.1"/>
    <property type="molecule type" value="Genomic_DNA"/>
</dbReference>
<dbReference type="GO" id="GO:0046872">
    <property type="term" value="F:metal ion binding"/>
    <property type="evidence" value="ECO:0007669"/>
    <property type="project" value="UniProtKB-UniRule"/>
</dbReference>
<dbReference type="PANTHER" id="PTHR43579">
    <property type="match status" value="1"/>
</dbReference>
<dbReference type="CDD" id="cd09597">
    <property type="entry name" value="M4_TLP"/>
    <property type="match status" value="1"/>
</dbReference>
<evidence type="ECO:0000256" key="2">
    <source>
        <dbReference type="ARBA" id="ARBA00022670"/>
    </source>
</evidence>
<gene>
    <name evidence="12" type="ORF">OM076_05800</name>
</gene>
<comment type="caution">
    <text evidence="12">The sequence shown here is derived from an EMBL/GenBank/DDBJ whole genome shotgun (WGS) entry which is preliminary data.</text>
</comment>
<feature type="domain" description="Peptidase M4" evidence="10">
    <location>
        <begin position="69"/>
        <end position="181"/>
    </location>
</feature>
<comment type="subcellular location">
    <subcellularLocation>
        <location evidence="8">Secreted</location>
    </subcellularLocation>
</comment>
<keyword evidence="5 8" id="KW-0862">Zinc</keyword>
<evidence type="ECO:0000256" key="4">
    <source>
        <dbReference type="ARBA" id="ARBA00022801"/>
    </source>
</evidence>
<dbReference type="InterPro" id="IPR052759">
    <property type="entry name" value="Metalloprotease_M4"/>
</dbReference>
<keyword evidence="2 8" id="KW-0645">Protease</keyword>
<dbReference type="EC" id="3.4.24.-" evidence="8"/>
<evidence type="ECO:0000313" key="12">
    <source>
        <dbReference type="EMBL" id="MDA0159766.1"/>
    </source>
</evidence>
<evidence type="ECO:0000256" key="7">
    <source>
        <dbReference type="PIRSR" id="PIRSR623612-1"/>
    </source>
</evidence>
<keyword evidence="6 8" id="KW-0482">Metalloprotease</keyword>
<evidence type="ECO:0000256" key="5">
    <source>
        <dbReference type="ARBA" id="ARBA00022833"/>
    </source>
</evidence>
<dbReference type="Proteomes" id="UP001149140">
    <property type="component" value="Unassembled WGS sequence"/>
</dbReference>
<evidence type="ECO:0000256" key="1">
    <source>
        <dbReference type="ARBA" id="ARBA00009388"/>
    </source>
</evidence>
<comment type="function">
    <text evidence="8">Extracellular zinc metalloprotease.</text>
</comment>
<evidence type="ECO:0000313" key="13">
    <source>
        <dbReference type="Proteomes" id="UP001149140"/>
    </source>
</evidence>
<keyword evidence="13" id="KW-1185">Reference proteome</keyword>
<dbReference type="Pfam" id="PF01447">
    <property type="entry name" value="Peptidase_M4"/>
    <property type="match status" value="1"/>
</dbReference>
<evidence type="ECO:0000259" key="11">
    <source>
        <dbReference type="Pfam" id="PF02868"/>
    </source>
</evidence>
<keyword evidence="4 8" id="KW-0378">Hydrolase</keyword>
<sequence>MPCFIAPPDLLAYVIERGDPPEREAALRTIAASAALRAQRQLVGTLMRTLDVDAGQLNLVPTAATGQRTVYDSEHGGRTSLPGKLVRSEGDPPSSDAAVNEAYDGAGATSAFYRDAYGRNSIDGQGLELVSSVHYGVRYENAFWNGVQMVYGDGGGQLFNPGAFTHALDVIAHELTHGVTQYTAGLEYSLQPGALNESFSDVFGVLAKQYAARVEADEAEEKWLIGAGALVPKWGRALRSMKAPGTAWQGDQQPATMDGYVDLPDDNDPSNDNGGVHINSGIPNHAFYLAATAVGGFAWETVGRVWYVTLTDRLDSTAQFADAATATVEVARELFGDGIERAVTDAWTEVGVLS</sequence>
<dbReference type="Gene3D" id="1.10.390.10">
    <property type="entry name" value="Neutral Protease Domain 2"/>
    <property type="match status" value="1"/>
</dbReference>
<dbReference type="InterPro" id="IPR023612">
    <property type="entry name" value="Peptidase_M4"/>
</dbReference>
<keyword evidence="8" id="KW-0964">Secreted</keyword>
<feature type="active site" description="Proton donor" evidence="7">
    <location>
        <position position="277"/>
    </location>
</feature>
<dbReference type="PRINTS" id="PR00730">
    <property type="entry name" value="THERMOLYSIN"/>
</dbReference>
<comment type="similarity">
    <text evidence="1 8">Belongs to the peptidase M4 family.</text>
</comment>
<dbReference type="GO" id="GO:0004222">
    <property type="term" value="F:metalloendopeptidase activity"/>
    <property type="evidence" value="ECO:0007669"/>
    <property type="project" value="UniProtKB-UniRule"/>
</dbReference>
<feature type="domain" description="Peptidase M4 C-terminal" evidence="11">
    <location>
        <begin position="184"/>
        <end position="352"/>
    </location>
</feature>
<dbReference type="GO" id="GO:0005576">
    <property type="term" value="C:extracellular region"/>
    <property type="evidence" value="ECO:0007669"/>
    <property type="project" value="UniProtKB-SubCell"/>
</dbReference>
<evidence type="ECO:0000259" key="10">
    <source>
        <dbReference type="Pfam" id="PF01447"/>
    </source>
</evidence>
<dbReference type="AlphaFoldDB" id="A0A9X3S138"/>
<keyword evidence="3" id="KW-0479">Metal-binding</keyword>
<dbReference type="Pfam" id="PF02868">
    <property type="entry name" value="Peptidase_M4_C"/>
    <property type="match status" value="1"/>
</dbReference>
<dbReference type="SUPFAM" id="SSF55486">
    <property type="entry name" value="Metalloproteases ('zincins'), catalytic domain"/>
    <property type="match status" value="1"/>
</dbReference>
<accession>A0A9X3S138</accession>
<dbReference type="RefSeq" id="WP_270038536.1">
    <property type="nucleotide sequence ID" value="NZ_JAPDOD010000003.1"/>
</dbReference>
<feature type="region of interest" description="Disordered" evidence="9">
    <location>
        <begin position="72"/>
        <end position="97"/>
    </location>
</feature>
<evidence type="ECO:0000256" key="6">
    <source>
        <dbReference type="ARBA" id="ARBA00023049"/>
    </source>
</evidence>
<dbReference type="InterPro" id="IPR001570">
    <property type="entry name" value="Peptidase_M4_C_domain"/>
</dbReference>